<dbReference type="Proteomes" id="UP000190188">
    <property type="component" value="Unassembled WGS sequence"/>
</dbReference>
<dbReference type="STRING" id="1324314.BVG16_27250"/>
<accession>A0A1T2X1Q2</accession>
<name>A0A1T2X1Q2_9BACL</name>
<sequence length="166" mass="19394">MELRQMATAFIFHQDNVLMIKKSPNKFSDVEFWSGLGGHLEPHELNDPMRACLREIYEESGIEESEIHDLKLRYILLRIKNDEIRQQYVYFGNTDQTQFINSEEGELHWIPSQALLGLHMSSIIRFMLYHFLETPNNTGMLVGTITLDSDERPAIQWAVLTDPHVF</sequence>
<feature type="domain" description="Nudix hydrolase" evidence="1">
    <location>
        <begin position="2"/>
        <end position="132"/>
    </location>
</feature>
<proteinExistence type="predicted"/>
<dbReference type="InterPro" id="IPR000086">
    <property type="entry name" value="NUDIX_hydrolase_dom"/>
</dbReference>
<dbReference type="SUPFAM" id="SSF55811">
    <property type="entry name" value="Nudix"/>
    <property type="match status" value="1"/>
</dbReference>
<gene>
    <name evidence="2" type="ORF">BVG16_27250</name>
</gene>
<evidence type="ECO:0000313" key="2">
    <source>
        <dbReference type="EMBL" id="OPA73782.1"/>
    </source>
</evidence>
<dbReference type="EMBL" id="MSZX01000014">
    <property type="protein sequence ID" value="OPA73782.1"/>
    <property type="molecule type" value="Genomic_DNA"/>
</dbReference>
<dbReference type="AlphaFoldDB" id="A0A1T2X1Q2"/>
<dbReference type="Gene3D" id="3.90.79.10">
    <property type="entry name" value="Nucleoside Triphosphate Pyrophosphohydrolase"/>
    <property type="match status" value="1"/>
</dbReference>
<evidence type="ECO:0000313" key="3">
    <source>
        <dbReference type="Proteomes" id="UP000190188"/>
    </source>
</evidence>
<organism evidence="2 3">
    <name type="scientific">Paenibacillus selenitireducens</name>
    <dbReference type="NCBI Taxonomy" id="1324314"/>
    <lineage>
        <taxon>Bacteria</taxon>
        <taxon>Bacillati</taxon>
        <taxon>Bacillota</taxon>
        <taxon>Bacilli</taxon>
        <taxon>Bacillales</taxon>
        <taxon>Paenibacillaceae</taxon>
        <taxon>Paenibacillus</taxon>
    </lineage>
</organism>
<dbReference type="PROSITE" id="PS51462">
    <property type="entry name" value="NUDIX"/>
    <property type="match status" value="1"/>
</dbReference>
<protein>
    <recommendedName>
        <fullName evidence="1">Nudix hydrolase domain-containing protein</fullName>
    </recommendedName>
</protein>
<dbReference type="Pfam" id="PF00293">
    <property type="entry name" value="NUDIX"/>
    <property type="match status" value="1"/>
</dbReference>
<evidence type="ECO:0000259" key="1">
    <source>
        <dbReference type="PROSITE" id="PS51462"/>
    </source>
</evidence>
<dbReference type="InterPro" id="IPR015797">
    <property type="entry name" value="NUDIX_hydrolase-like_dom_sf"/>
</dbReference>
<dbReference type="OrthoDB" id="9804563at2"/>
<keyword evidence="3" id="KW-1185">Reference proteome</keyword>
<dbReference type="RefSeq" id="WP_144027505.1">
    <property type="nucleotide sequence ID" value="NZ_MSZX01000014.1"/>
</dbReference>
<comment type="caution">
    <text evidence="2">The sequence shown here is derived from an EMBL/GenBank/DDBJ whole genome shotgun (WGS) entry which is preliminary data.</text>
</comment>
<reference evidence="2 3" key="1">
    <citation type="submission" date="2017-01" db="EMBL/GenBank/DDBJ databases">
        <title>Genome analysis of Paenibacillus selenitrireducens ES3-24.</title>
        <authorList>
            <person name="Xu D."/>
            <person name="Yao R."/>
            <person name="Zheng S."/>
        </authorList>
    </citation>
    <scope>NUCLEOTIDE SEQUENCE [LARGE SCALE GENOMIC DNA]</scope>
    <source>
        <strain evidence="2 3">ES3-24</strain>
    </source>
</reference>